<reference evidence="3" key="2">
    <citation type="submission" date="2022-10" db="EMBL/GenBank/DDBJ databases">
        <authorList>
            <consortium name="ENA_rothamsted_submissions"/>
            <consortium name="culmorum"/>
            <person name="King R."/>
        </authorList>
    </citation>
    <scope>NUCLEOTIDE SEQUENCE</scope>
</reference>
<gene>
    <name evidence="3" type="ORF">DIATSA_LOCUS6873</name>
</gene>
<dbReference type="Proteomes" id="UP001153714">
    <property type="component" value="Chromosome 2"/>
</dbReference>
<reference evidence="3" key="1">
    <citation type="submission" date="2021-12" db="EMBL/GenBank/DDBJ databases">
        <authorList>
            <person name="King R."/>
        </authorList>
    </citation>
    <scope>NUCLEOTIDE SEQUENCE</scope>
</reference>
<feature type="coiled-coil region" evidence="1">
    <location>
        <begin position="57"/>
        <end position="91"/>
    </location>
</feature>
<organism evidence="3 4">
    <name type="scientific">Diatraea saccharalis</name>
    <name type="common">sugarcane borer</name>
    <dbReference type="NCBI Taxonomy" id="40085"/>
    <lineage>
        <taxon>Eukaryota</taxon>
        <taxon>Metazoa</taxon>
        <taxon>Ecdysozoa</taxon>
        <taxon>Arthropoda</taxon>
        <taxon>Hexapoda</taxon>
        <taxon>Insecta</taxon>
        <taxon>Pterygota</taxon>
        <taxon>Neoptera</taxon>
        <taxon>Endopterygota</taxon>
        <taxon>Lepidoptera</taxon>
        <taxon>Glossata</taxon>
        <taxon>Ditrysia</taxon>
        <taxon>Pyraloidea</taxon>
        <taxon>Crambidae</taxon>
        <taxon>Crambinae</taxon>
        <taxon>Diatraea</taxon>
    </lineage>
</organism>
<name>A0A9N9R4G1_9NEOP</name>
<keyword evidence="4" id="KW-1185">Reference proteome</keyword>
<keyword evidence="1" id="KW-0175">Coiled coil</keyword>
<evidence type="ECO:0000313" key="4">
    <source>
        <dbReference type="Proteomes" id="UP001153714"/>
    </source>
</evidence>
<proteinExistence type="predicted"/>
<feature type="region of interest" description="Disordered" evidence="2">
    <location>
        <begin position="1"/>
        <end position="26"/>
    </location>
</feature>
<sequence>MKPHTLKSDSGSVKSSTSDQKGRKTDAGTYYEVFRNNTTAVEVVVKEVHSKTKNKNIETEYQTHKRSKTNIEDLQEEIDNLKRELARTHIALMKTKKGFRSVVLEMKKQLDMVNSQEVEKQKENLVLQLENERLKTLLDFKTNVINRFKKELNIIKRLLKYTIKSVNFAPQVTENVPLSSDTEYDEFESDLKKNLHVKFVTKVLDSMGTTIDSSLSKSLKDSFDVK</sequence>
<evidence type="ECO:0000256" key="1">
    <source>
        <dbReference type="SAM" id="Coils"/>
    </source>
</evidence>
<protein>
    <submittedName>
        <fullName evidence="3">Uncharacterized protein</fullName>
    </submittedName>
</protein>
<evidence type="ECO:0000313" key="3">
    <source>
        <dbReference type="EMBL" id="CAG9789113.1"/>
    </source>
</evidence>
<evidence type="ECO:0000256" key="2">
    <source>
        <dbReference type="SAM" id="MobiDB-lite"/>
    </source>
</evidence>
<feature type="compositionally biased region" description="Low complexity" evidence="2">
    <location>
        <begin position="8"/>
        <end position="19"/>
    </location>
</feature>
<accession>A0A9N9R4G1</accession>
<dbReference type="AlphaFoldDB" id="A0A9N9R4G1"/>
<dbReference type="EMBL" id="OU893333">
    <property type="protein sequence ID" value="CAG9789113.1"/>
    <property type="molecule type" value="Genomic_DNA"/>
</dbReference>
<dbReference type="OrthoDB" id="7379842at2759"/>